<evidence type="ECO:0000256" key="1">
    <source>
        <dbReference type="SAM" id="SignalP"/>
    </source>
</evidence>
<keyword evidence="1" id="KW-0732">Signal</keyword>
<dbReference type="Proteomes" id="UP000064893">
    <property type="component" value="Chromosome"/>
</dbReference>
<dbReference type="AlphaFoldDB" id="A0A0S2I3N7"/>
<dbReference type="STRING" id="1307839.L21SP5_03180"/>
<protein>
    <recommendedName>
        <fullName evidence="4">Phosphate-selective porin</fullName>
    </recommendedName>
</protein>
<accession>A0A0S2I3N7</accession>
<organism evidence="2 3">
    <name type="scientific">Salinivirga cyanobacteriivorans</name>
    <dbReference type="NCBI Taxonomy" id="1307839"/>
    <lineage>
        <taxon>Bacteria</taxon>
        <taxon>Pseudomonadati</taxon>
        <taxon>Bacteroidota</taxon>
        <taxon>Bacteroidia</taxon>
        <taxon>Bacteroidales</taxon>
        <taxon>Salinivirgaceae</taxon>
        <taxon>Salinivirga</taxon>
    </lineage>
</organism>
<name>A0A0S2I3N7_9BACT</name>
<dbReference type="SUPFAM" id="SSF56935">
    <property type="entry name" value="Porins"/>
    <property type="match status" value="1"/>
</dbReference>
<evidence type="ECO:0000313" key="3">
    <source>
        <dbReference type="Proteomes" id="UP000064893"/>
    </source>
</evidence>
<dbReference type="KEGG" id="blq:L21SP5_03180"/>
<evidence type="ECO:0000313" key="2">
    <source>
        <dbReference type="EMBL" id="ALO16795.1"/>
    </source>
</evidence>
<proteinExistence type="predicted"/>
<dbReference type="RefSeq" id="WP_057954146.1">
    <property type="nucleotide sequence ID" value="NZ_CP013118.1"/>
</dbReference>
<dbReference type="EMBL" id="CP013118">
    <property type="protein sequence ID" value="ALO16795.1"/>
    <property type="molecule type" value="Genomic_DNA"/>
</dbReference>
<keyword evidence="3" id="KW-1185">Reference proteome</keyword>
<reference evidence="2 3" key="1">
    <citation type="submission" date="2015-11" db="EMBL/GenBank/DDBJ databases">
        <title>Description and complete genome sequence of a novel strain predominating in hypersaline microbial mats and representing a new family of the Bacteriodetes phylum.</title>
        <authorList>
            <person name="Spring S."/>
            <person name="Bunk B."/>
            <person name="Sproer C."/>
            <person name="Klenk H.-P."/>
        </authorList>
    </citation>
    <scope>NUCLEOTIDE SEQUENCE [LARGE SCALE GENOMIC DNA]</scope>
    <source>
        <strain evidence="2 3">L21-Spi-D4</strain>
    </source>
</reference>
<feature type="signal peptide" evidence="1">
    <location>
        <begin position="1"/>
        <end position="19"/>
    </location>
</feature>
<evidence type="ECO:0008006" key="4">
    <source>
        <dbReference type="Google" id="ProtNLM"/>
    </source>
</evidence>
<feature type="chain" id="PRO_5006599599" description="Phosphate-selective porin" evidence="1">
    <location>
        <begin position="20"/>
        <end position="427"/>
    </location>
</feature>
<dbReference type="OrthoDB" id="9801336at2"/>
<sequence length="427" mass="48704" precursor="true">MKYLTFLISLFGLSMSLFSQSLFESALSSGSPDEKNFEINGFVRSDVFANEIDIRSVYGETSLRIETKSFQFGNAYSEFRIKQNLLEPNQPTSVDFREGYIKLYLSDFDFRIGQQVIAWGRADGFNPTNNLTPHDFTVFSPDEDDKRLSNFAFSGIYNFNPFKLNIVWIPLYKSSVLPFKKASLPEGVSWCNEDFPESQLSQSNVALKLTIEKASFDGSLSWFNGYHKLPGLKNQSIDNLSSQVFLTTHRTNIFGFDFSTTFGNYGLRGEFAYSHPKEQNDSLHATPLPQIEYTIGLDKEWGNFSLIVQYIGKYVSDFNEHNGLVTDFSSQLSIWNDMIYGQQNEYSHTASIRPSLSLVHQTLNCEVLSLYNFTTQELFFKPKITYKLSDNLSLTAGAQYYYGIENTLFEILSKGLNAGFLECKINF</sequence>
<gene>
    <name evidence="2" type="ORF">L21SP5_03180</name>
</gene>